<reference evidence="2" key="1">
    <citation type="submission" date="2016-10" db="EMBL/GenBank/DDBJ databases">
        <authorList>
            <person name="Varghese N."/>
            <person name="Submissions S."/>
        </authorList>
    </citation>
    <scope>NUCLEOTIDE SEQUENCE [LARGE SCALE GENOMIC DNA]</scope>
    <source>
        <strain evidence="2">DSM 17038</strain>
    </source>
</reference>
<protein>
    <submittedName>
        <fullName evidence="1">Uncharacterized protein</fullName>
    </submittedName>
</protein>
<dbReference type="Proteomes" id="UP000199337">
    <property type="component" value="Unassembled WGS sequence"/>
</dbReference>
<dbReference type="AlphaFoldDB" id="A0A1I2Z4B5"/>
<sequence length="70" mass="7832">MRENREPGEIPGRTRHCEEEAAQYATGRWSGKACWSVNLSQETCLQKIGAAMNDGKVHDLLAECGRRISQ</sequence>
<name>A0A1I2Z4B5_9FIRM</name>
<organism evidence="1 2">
    <name type="scientific">Desulfotruncus arcticus DSM 17038</name>
    <dbReference type="NCBI Taxonomy" id="1121424"/>
    <lineage>
        <taxon>Bacteria</taxon>
        <taxon>Bacillati</taxon>
        <taxon>Bacillota</taxon>
        <taxon>Clostridia</taxon>
        <taxon>Eubacteriales</taxon>
        <taxon>Desulfallaceae</taxon>
        <taxon>Desulfotruncus</taxon>
    </lineage>
</organism>
<dbReference type="STRING" id="341036.SAMN05660649_04747"/>
<proteinExistence type="predicted"/>
<accession>A0A1I2Z4B5</accession>
<evidence type="ECO:0000313" key="1">
    <source>
        <dbReference type="EMBL" id="SFH32326.1"/>
    </source>
</evidence>
<evidence type="ECO:0000313" key="2">
    <source>
        <dbReference type="Proteomes" id="UP000199337"/>
    </source>
</evidence>
<dbReference type="EMBL" id="FOOX01000024">
    <property type="protein sequence ID" value="SFH32326.1"/>
    <property type="molecule type" value="Genomic_DNA"/>
</dbReference>
<gene>
    <name evidence="1" type="ORF">SAMN05660649_04747</name>
</gene>
<keyword evidence="2" id="KW-1185">Reference proteome</keyword>